<evidence type="ECO:0000256" key="1">
    <source>
        <dbReference type="SAM" id="MobiDB-lite"/>
    </source>
</evidence>
<feature type="region of interest" description="Disordered" evidence="1">
    <location>
        <begin position="42"/>
        <end position="68"/>
    </location>
</feature>
<dbReference type="EMBL" id="LT158599">
    <property type="protein sequence ID" value="CVK34361.1"/>
    <property type="molecule type" value="Genomic_DNA"/>
</dbReference>
<protein>
    <submittedName>
        <fullName evidence="2">Uncharacterized protein</fullName>
    </submittedName>
</protein>
<dbReference type="Proteomes" id="UP000069850">
    <property type="component" value="Chromosome 1"/>
</dbReference>
<evidence type="ECO:0000313" key="2">
    <source>
        <dbReference type="EMBL" id="CVK34361.1"/>
    </source>
</evidence>
<organism evidence="2 3">
    <name type="scientific">Methanoculleus bourgensis</name>
    <dbReference type="NCBI Taxonomy" id="83986"/>
    <lineage>
        <taxon>Archaea</taxon>
        <taxon>Methanobacteriati</taxon>
        <taxon>Methanobacteriota</taxon>
        <taxon>Stenosarchaea group</taxon>
        <taxon>Methanomicrobia</taxon>
        <taxon>Methanomicrobiales</taxon>
        <taxon>Methanomicrobiaceae</taxon>
        <taxon>Methanoculleus</taxon>
    </lineage>
</organism>
<reference evidence="2 3" key="1">
    <citation type="submission" date="2016-01" db="EMBL/GenBank/DDBJ databases">
        <authorList>
            <person name="Manzoor S."/>
        </authorList>
    </citation>
    <scope>NUCLEOTIDE SEQUENCE [LARGE SCALE GENOMIC DNA]</scope>
    <source>
        <strain evidence="2">Methanoculleus sp MAB1</strain>
    </source>
</reference>
<dbReference type="AlphaFoldDB" id="A0A0X8XYE7"/>
<dbReference type="KEGG" id="mema:MMAB1_3148"/>
<name>A0A0X8XYE7_9EURY</name>
<evidence type="ECO:0000313" key="3">
    <source>
        <dbReference type="Proteomes" id="UP000069850"/>
    </source>
</evidence>
<proteinExistence type="predicted"/>
<sequence length="68" mass="7118">MGLVPDPDLPRALPLRWTVVAIAIGGEADDGEGACSLPCLHSPGMPVNPTPPGLRPPSPPWGRGQSWR</sequence>
<gene>
    <name evidence="2" type="ORF">MMAB1_3148</name>
</gene>
<accession>A0A0X8XYE7</accession>
<feature type="compositionally biased region" description="Pro residues" evidence="1">
    <location>
        <begin position="46"/>
        <end position="60"/>
    </location>
</feature>